<name>A0AAV5USX0_9BILA</name>
<evidence type="ECO:0000313" key="2">
    <source>
        <dbReference type="Proteomes" id="UP001432322"/>
    </source>
</evidence>
<protein>
    <submittedName>
        <fullName evidence="1">Uncharacterized protein</fullName>
    </submittedName>
</protein>
<dbReference type="Pfam" id="PF08560">
    <property type="entry name" value="DUF1757"/>
    <property type="match status" value="1"/>
</dbReference>
<evidence type="ECO:0000313" key="1">
    <source>
        <dbReference type="EMBL" id="GMT10280.1"/>
    </source>
</evidence>
<sequence length="215" mass="24242">MVFGLDAWLHNFTQFTPQALSPEVLADVPAPYKEIAIYGAFKGAEAGSIIGGLVIHPIYRWYLTKRLKPEETTPNSHKIIRSTCRKLQGRLLLLSFVAGPSIALIWGSTRSQSELANHCYVIRRRTEELTIDRCSVACGLIGWYWKRFQGAVDGINIGITYAFFNNKVLAKYSSPMLKDKIVEGQQYASVEDARKHKSRLDEFLVKKEGKNGAYN</sequence>
<dbReference type="PANTHER" id="PTHR38636">
    <property type="entry name" value="PROTEIN CBG20488"/>
    <property type="match status" value="1"/>
</dbReference>
<organism evidence="1 2">
    <name type="scientific">Pristionchus fissidentatus</name>
    <dbReference type="NCBI Taxonomy" id="1538716"/>
    <lineage>
        <taxon>Eukaryota</taxon>
        <taxon>Metazoa</taxon>
        <taxon>Ecdysozoa</taxon>
        <taxon>Nematoda</taxon>
        <taxon>Chromadorea</taxon>
        <taxon>Rhabditida</taxon>
        <taxon>Rhabditina</taxon>
        <taxon>Diplogasteromorpha</taxon>
        <taxon>Diplogasteroidea</taxon>
        <taxon>Neodiplogasteridae</taxon>
        <taxon>Pristionchus</taxon>
    </lineage>
</organism>
<reference evidence="1" key="1">
    <citation type="submission" date="2023-10" db="EMBL/GenBank/DDBJ databases">
        <title>Genome assembly of Pristionchus species.</title>
        <authorList>
            <person name="Yoshida K."/>
            <person name="Sommer R.J."/>
        </authorList>
    </citation>
    <scope>NUCLEOTIDE SEQUENCE</scope>
    <source>
        <strain evidence="1">RS5133</strain>
    </source>
</reference>
<dbReference type="Proteomes" id="UP001432322">
    <property type="component" value="Unassembled WGS sequence"/>
</dbReference>
<dbReference type="EMBL" id="BTSY01000001">
    <property type="protein sequence ID" value="GMT10280.1"/>
    <property type="molecule type" value="Genomic_DNA"/>
</dbReference>
<gene>
    <name evidence="1" type="ORF">PFISCL1PPCAC_1577</name>
</gene>
<comment type="caution">
    <text evidence="1">The sequence shown here is derived from an EMBL/GenBank/DDBJ whole genome shotgun (WGS) entry which is preliminary data.</text>
</comment>
<keyword evidence="2" id="KW-1185">Reference proteome</keyword>
<dbReference type="InterPro" id="IPR013869">
    <property type="entry name" value="DUF1757"/>
</dbReference>
<proteinExistence type="predicted"/>
<dbReference type="PANTHER" id="PTHR38636:SF2">
    <property type="entry name" value="TRANSCELLULAR CHAPERONE SIGNALING (X)CROSS TISSUE"/>
    <property type="match status" value="1"/>
</dbReference>
<dbReference type="AlphaFoldDB" id="A0AAV5USX0"/>
<accession>A0AAV5USX0</accession>